<dbReference type="PROSITE" id="PS50011">
    <property type="entry name" value="PROTEIN_KINASE_DOM"/>
    <property type="match status" value="1"/>
</dbReference>
<dbReference type="GO" id="GO:0005524">
    <property type="term" value="F:ATP binding"/>
    <property type="evidence" value="ECO:0007669"/>
    <property type="project" value="InterPro"/>
</dbReference>
<dbReference type="InterPro" id="IPR011009">
    <property type="entry name" value="Kinase-like_dom_sf"/>
</dbReference>
<keyword evidence="1" id="KW-0812">Transmembrane</keyword>
<proteinExistence type="predicted"/>
<keyword evidence="4" id="KW-1185">Reference proteome</keyword>
<dbReference type="SUPFAM" id="SSF56112">
    <property type="entry name" value="Protein kinase-like (PK-like)"/>
    <property type="match status" value="1"/>
</dbReference>
<evidence type="ECO:0000313" key="4">
    <source>
        <dbReference type="Proteomes" id="UP000812440"/>
    </source>
</evidence>
<dbReference type="AlphaFoldDB" id="A0A8T2J990"/>
<evidence type="ECO:0000256" key="1">
    <source>
        <dbReference type="SAM" id="Phobius"/>
    </source>
</evidence>
<dbReference type="GO" id="GO:0004672">
    <property type="term" value="F:protein kinase activity"/>
    <property type="evidence" value="ECO:0007669"/>
    <property type="project" value="InterPro"/>
</dbReference>
<dbReference type="Gene3D" id="1.10.510.10">
    <property type="entry name" value="Transferase(Phosphotransferase) domain 1"/>
    <property type="match status" value="1"/>
</dbReference>
<keyword evidence="1" id="KW-0472">Membrane</keyword>
<sequence>MDVAKDNMDLGVVIKVVGQVAAERTISRWKRWKRIDYGDEIVCKCEQRFGESLYLAPEMYRNGQYSRSVDWWSVGMIISEMLLGYVSIKMVLLPTYLPATRQLVTWTHLH</sequence>
<comment type="caution">
    <text evidence="3">The sequence shown here is derived from an EMBL/GenBank/DDBJ whole genome shotgun (WGS) entry which is preliminary data.</text>
</comment>
<accession>A0A8T2J990</accession>
<organism evidence="3 4">
    <name type="scientific">Hymenochirus boettgeri</name>
    <name type="common">Congo dwarf clawed frog</name>
    <dbReference type="NCBI Taxonomy" id="247094"/>
    <lineage>
        <taxon>Eukaryota</taxon>
        <taxon>Metazoa</taxon>
        <taxon>Chordata</taxon>
        <taxon>Craniata</taxon>
        <taxon>Vertebrata</taxon>
        <taxon>Euteleostomi</taxon>
        <taxon>Amphibia</taxon>
        <taxon>Batrachia</taxon>
        <taxon>Anura</taxon>
        <taxon>Pipoidea</taxon>
        <taxon>Pipidae</taxon>
        <taxon>Pipinae</taxon>
        <taxon>Hymenochirus</taxon>
    </lineage>
</organism>
<protein>
    <recommendedName>
        <fullName evidence="2">Protein kinase domain-containing protein</fullName>
    </recommendedName>
</protein>
<name>A0A8T2J990_9PIPI</name>
<reference evidence="3" key="1">
    <citation type="thesis" date="2020" institute="ProQuest LLC" country="789 East Eisenhower Parkway, Ann Arbor, MI, USA">
        <title>Comparative Genomics and Chromosome Evolution.</title>
        <authorList>
            <person name="Mudd A.B."/>
        </authorList>
    </citation>
    <scope>NUCLEOTIDE SEQUENCE</scope>
    <source>
        <strain evidence="3">Female2</strain>
        <tissue evidence="3">Blood</tissue>
    </source>
</reference>
<dbReference type="InterPro" id="IPR000719">
    <property type="entry name" value="Prot_kinase_dom"/>
</dbReference>
<keyword evidence="1" id="KW-1133">Transmembrane helix</keyword>
<dbReference type="Proteomes" id="UP000812440">
    <property type="component" value="Chromosome 6"/>
</dbReference>
<dbReference type="Pfam" id="PF00069">
    <property type="entry name" value="Pkinase"/>
    <property type="match status" value="1"/>
</dbReference>
<evidence type="ECO:0000313" key="3">
    <source>
        <dbReference type="EMBL" id="KAG8441815.1"/>
    </source>
</evidence>
<evidence type="ECO:0000259" key="2">
    <source>
        <dbReference type="PROSITE" id="PS50011"/>
    </source>
</evidence>
<dbReference type="EMBL" id="JAACNH010000005">
    <property type="protein sequence ID" value="KAG8441815.1"/>
    <property type="molecule type" value="Genomic_DNA"/>
</dbReference>
<dbReference type="OrthoDB" id="266718at2759"/>
<feature type="transmembrane region" description="Helical" evidence="1">
    <location>
        <begin position="69"/>
        <end position="88"/>
    </location>
</feature>
<gene>
    <name evidence="3" type="ORF">GDO86_010843</name>
</gene>
<feature type="domain" description="Protein kinase" evidence="2">
    <location>
        <begin position="1"/>
        <end position="110"/>
    </location>
</feature>